<protein>
    <submittedName>
        <fullName evidence="3">Glycosyltransferase</fullName>
    </submittedName>
</protein>
<proteinExistence type="predicted"/>
<dbReference type="InterPro" id="IPR055259">
    <property type="entry name" value="YkvP/CgeB_Glyco_trans-like"/>
</dbReference>
<gene>
    <name evidence="3" type="ORF">LA521A_11990</name>
</gene>
<sequence length="386" mass="42966">MGAPLDIVVIGLSLRSAWGNGHSTTYRALLGALQARGDRVLFLERDVPWYAQNQDAASDLPGRLALYASLDELCDRHADDVANADLVIVGSYVPQGIEVGRWAQRTARGIVAFYDIDTPVTLAALAQGRCGYLDAQTIAGYDLYLSFSGGPALETLQERHGAQVAVPLYCSADPKRYFPEEREAAYDLGYMGTYSDDRQPVLDRLLLQPARTWNDGRFVVAGPQYPETVGWPPNVERIEHLPPSEHRAFYNRQRFTLNVTRADMVAMGFSPSVRLFEAAACGTPIVSDPWTGLDALFEPDKEILIAHSGAQVAHWLQRIPDPMRRRIGHAARARFLAEHTPAHRAQSLHTYFERAAAWRSRTTPPRLSGNRRTSHEPSFVPPDHRS</sequence>
<evidence type="ECO:0000313" key="3">
    <source>
        <dbReference type="EMBL" id="BDU15998.1"/>
    </source>
</evidence>
<dbReference type="Pfam" id="PF13524">
    <property type="entry name" value="Glyco_trans_1_2"/>
    <property type="match status" value="1"/>
</dbReference>
<dbReference type="Gene3D" id="3.40.50.2000">
    <property type="entry name" value="Glycogen Phosphorylase B"/>
    <property type="match status" value="1"/>
</dbReference>
<evidence type="ECO:0000256" key="1">
    <source>
        <dbReference type="SAM" id="MobiDB-lite"/>
    </source>
</evidence>
<dbReference type="EMBL" id="AP027041">
    <property type="protein sequence ID" value="BDU15998.1"/>
    <property type="molecule type" value="Genomic_DNA"/>
</dbReference>
<name>A0ABN6UI56_9GAMM</name>
<dbReference type="RefSeq" id="WP_281781428.1">
    <property type="nucleotide sequence ID" value="NZ_AP027041.1"/>
</dbReference>
<organism evidence="3 4">
    <name type="scientific">Lysobacter auxotrophicus</name>
    <dbReference type="NCBI Taxonomy" id="2992573"/>
    <lineage>
        <taxon>Bacteria</taxon>
        <taxon>Pseudomonadati</taxon>
        <taxon>Pseudomonadota</taxon>
        <taxon>Gammaproteobacteria</taxon>
        <taxon>Lysobacterales</taxon>
        <taxon>Lysobacteraceae</taxon>
        <taxon>Lysobacter</taxon>
    </lineage>
</organism>
<feature type="domain" description="Spore protein YkvP/CgeB glycosyl transferase-like" evidence="2">
    <location>
        <begin position="199"/>
        <end position="349"/>
    </location>
</feature>
<evidence type="ECO:0000313" key="4">
    <source>
        <dbReference type="Proteomes" id="UP001317822"/>
    </source>
</evidence>
<dbReference type="SUPFAM" id="SSF53756">
    <property type="entry name" value="UDP-Glycosyltransferase/glycogen phosphorylase"/>
    <property type="match status" value="1"/>
</dbReference>
<feature type="region of interest" description="Disordered" evidence="1">
    <location>
        <begin position="362"/>
        <end position="386"/>
    </location>
</feature>
<reference evidence="3 4" key="1">
    <citation type="journal article" date="2023" name="Int. J. Syst. Evol. Microbiol.">
        <title>Physiological and genomic analyses of cobalamin (vitamin B12)-auxotrophy of Lysobacter auxotrophicus sp. nov., a methionine-auxotrophic chitinolytic bacterium isolated from chitin-treated soil.</title>
        <authorList>
            <person name="Saito A."/>
            <person name="Dohra H."/>
            <person name="Hamada M."/>
            <person name="Moriuchi R."/>
            <person name="Kotsuchibashi Y."/>
            <person name="Mori K."/>
        </authorList>
    </citation>
    <scope>NUCLEOTIDE SEQUENCE [LARGE SCALE GENOMIC DNA]</scope>
    <source>
        <strain evidence="3 4">5-21a</strain>
    </source>
</reference>
<keyword evidence="4" id="KW-1185">Reference proteome</keyword>
<evidence type="ECO:0000259" key="2">
    <source>
        <dbReference type="Pfam" id="PF13524"/>
    </source>
</evidence>
<dbReference type="Proteomes" id="UP001317822">
    <property type="component" value="Chromosome"/>
</dbReference>
<accession>A0ABN6UI56</accession>